<evidence type="ECO:0000313" key="3">
    <source>
        <dbReference type="Proteomes" id="UP000821853"/>
    </source>
</evidence>
<dbReference type="OrthoDB" id="10649128at2759"/>
<evidence type="ECO:0000256" key="1">
    <source>
        <dbReference type="SAM" id="MobiDB-lite"/>
    </source>
</evidence>
<dbReference type="EMBL" id="JABSTR010000003">
    <property type="protein sequence ID" value="KAH9365708.1"/>
    <property type="molecule type" value="Genomic_DNA"/>
</dbReference>
<feature type="compositionally biased region" description="Acidic residues" evidence="1">
    <location>
        <begin position="117"/>
        <end position="135"/>
    </location>
</feature>
<feature type="region of interest" description="Disordered" evidence="1">
    <location>
        <begin position="1"/>
        <end position="161"/>
    </location>
</feature>
<evidence type="ECO:0000313" key="2">
    <source>
        <dbReference type="EMBL" id="KAH9365708.1"/>
    </source>
</evidence>
<dbReference type="InterPro" id="IPR032675">
    <property type="entry name" value="LRR_dom_sf"/>
</dbReference>
<dbReference type="Proteomes" id="UP000821853">
    <property type="component" value="Unassembled WGS sequence"/>
</dbReference>
<organism evidence="2 3">
    <name type="scientific">Haemaphysalis longicornis</name>
    <name type="common">Bush tick</name>
    <dbReference type="NCBI Taxonomy" id="44386"/>
    <lineage>
        <taxon>Eukaryota</taxon>
        <taxon>Metazoa</taxon>
        <taxon>Ecdysozoa</taxon>
        <taxon>Arthropoda</taxon>
        <taxon>Chelicerata</taxon>
        <taxon>Arachnida</taxon>
        <taxon>Acari</taxon>
        <taxon>Parasitiformes</taxon>
        <taxon>Ixodida</taxon>
        <taxon>Ixodoidea</taxon>
        <taxon>Ixodidae</taxon>
        <taxon>Haemaphysalinae</taxon>
        <taxon>Haemaphysalis</taxon>
    </lineage>
</organism>
<dbReference type="PANTHER" id="PTHR47679">
    <property type="entry name" value="PROTEIN TORNADO 1"/>
    <property type="match status" value="1"/>
</dbReference>
<proteinExistence type="predicted"/>
<dbReference type="PANTHER" id="PTHR47679:SF1">
    <property type="entry name" value="PROTEIN TORNADO 1"/>
    <property type="match status" value="1"/>
</dbReference>
<keyword evidence="3" id="KW-1185">Reference proteome</keyword>
<name>A0A9J6FUF4_HAELO</name>
<dbReference type="AlphaFoldDB" id="A0A9J6FUF4"/>
<dbReference type="SUPFAM" id="SSF52047">
    <property type="entry name" value="RNI-like"/>
    <property type="match status" value="1"/>
</dbReference>
<sequence length="545" mass="60268">MREKGDVSRHRRRTLAGSTSAHQTAPAPEQHLCPPKQRELSAVGKPGKNQPSTPWISSPRPKVSPALHPGRAASAALPRPVVRWGALDEEESATSDSHTSSLSDSESSFPDSADLERSEEEDSRGSESSEEDSEDMEKPKVKPMGNSSTTKENCPAPKGGNPAEPVSLAILQHLKGRFTGVSLGCQLPCTAADGKACQIFDQLSLWNEFLCQCSLLLRETTGATGNLALVYDSEQSLTVYPSEQQRHRIYTLVYWLLKTHRCVVCVELDVAVLEPFGHFLYGVLQGNPHIKKLSLSFGGCNSRQDFALDIPSLSRLEELECTDEPPATLVAMLSRLLRTSTSLTSLRISEMSLKGPNVEDLFRALGENCSLEELTLPDSAIAKATSAAQEKFAEFLKNSTSLKTLSFAADRKRYSCLAWILENLTKNKSVVSVSFKDLPVDRAAIKLMAKLFVKNKVMQRFAISWEDGYRSYMNRSVQDPPTESEFCRLHKAVVQNDTLEQVSLPIEFWNVKQWKALFEALPTKDSFKLLTIKAPDREYSSNAGS</sequence>
<accession>A0A9J6FUF4</accession>
<protein>
    <submittedName>
        <fullName evidence="2">Uncharacterized protein</fullName>
    </submittedName>
</protein>
<dbReference type="VEuPathDB" id="VectorBase:HLOH_065566"/>
<dbReference type="Gene3D" id="3.80.10.10">
    <property type="entry name" value="Ribonuclease Inhibitor"/>
    <property type="match status" value="1"/>
</dbReference>
<reference evidence="2 3" key="1">
    <citation type="journal article" date="2020" name="Cell">
        <title>Large-Scale Comparative Analyses of Tick Genomes Elucidate Their Genetic Diversity and Vector Capacities.</title>
        <authorList>
            <consortium name="Tick Genome and Microbiome Consortium (TIGMIC)"/>
            <person name="Jia N."/>
            <person name="Wang J."/>
            <person name="Shi W."/>
            <person name="Du L."/>
            <person name="Sun Y."/>
            <person name="Zhan W."/>
            <person name="Jiang J.F."/>
            <person name="Wang Q."/>
            <person name="Zhang B."/>
            <person name="Ji P."/>
            <person name="Bell-Sakyi L."/>
            <person name="Cui X.M."/>
            <person name="Yuan T.T."/>
            <person name="Jiang B.G."/>
            <person name="Yang W.F."/>
            <person name="Lam T.T."/>
            <person name="Chang Q.C."/>
            <person name="Ding S.J."/>
            <person name="Wang X.J."/>
            <person name="Zhu J.G."/>
            <person name="Ruan X.D."/>
            <person name="Zhao L."/>
            <person name="Wei J.T."/>
            <person name="Ye R.Z."/>
            <person name="Que T.C."/>
            <person name="Du C.H."/>
            <person name="Zhou Y.H."/>
            <person name="Cheng J.X."/>
            <person name="Dai P.F."/>
            <person name="Guo W.B."/>
            <person name="Han X.H."/>
            <person name="Huang E.J."/>
            <person name="Li L.F."/>
            <person name="Wei W."/>
            <person name="Gao Y.C."/>
            <person name="Liu J.Z."/>
            <person name="Shao H.Z."/>
            <person name="Wang X."/>
            <person name="Wang C.C."/>
            <person name="Yang T.C."/>
            <person name="Huo Q.B."/>
            <person name="Li W."/>
            <person name="Chen H.Y."/>
            <person name="Chen S.E."/>
            <person name="Zhou L.G."/>
            <person name="Ni X.B."/>
            <person name="Tian J.H."/>
            <person name="Sheng Y."/>
            <person name="Liu T."/>
            <person name="Pan Y.S."/>
            <person name="Xia L.Y."/>
            <person name="Li J."/>
            <person name="Zhao F."/>
            <person name="Cao W.C."/>
        </authorList>
    </citation>
    <scope>NUCLEOTIDE SEQUENCE [LARGE SCALE GENOMIC DNA]</scope>
    <source>
        <strain evidence="2">HaeL-2018</strain>
    </source>
</reference>
<comment type="caution">
    <text evidence="2">The sequence shown here is derived from an EMBL/GenBank/DDBJ whole genome shotgun (WGS) entry which is preliminary data.</text>
</comment>
<gene>
    <name evidence="2" type="ORF">HPB48_004449</name>
</gene>
<feature type="compositionally biased region" description="Low complexity" evidence="1">
    <location>
        <begin position="94"/>
        <end position="112"/>
    </location>
</feature>